<comment type="caution">
    <text evidence="2">The sequence shown here is derived from an EMBL/GenBank/DDBJ whole genome shotgun (WGS) entry which is preliminary data.</text>
</comment>
<protein>
    <submittedName>
        <fullName evidence="2">Uncharacterized protein</fullName>
    </submittedName>
</protein>
<dbReference type="EMBL" id="JAFEKC020000024">
    <property type="protein sequence ID" value="KAK0507179.1"/>
    <property type="molecule type" value="Genomic_DNA"/>
</dbReference>
<proteinExistence type="predicted"/>
<gene>
    <name evidence="2" type="ORF">JMJ35_010217</name>
</gene>
<keyword evidence="1" id="KW-0472">Membrane</keyword>
<reference evidence="2" key="1">
    <citation type="submission" date="2023-03" db="EMBL/GenBank/DDBJ databases">
        <title>Complete genome of Cladonia borealis.</title>
        <authorList>
            <person name="Park H."/>
        </authorList>
    </citation>
    <scope>NUCLEOTIDE SEQUENCE</scope>
    <source>
        <strain evidence="2">ANT050790</strain>
    </source>
</reference>
<dbReference type="Proteomes" id="UP001166286">
    <property type="component" value="Unassembled WGS sequence"/>
</dbReference>
<feature type="transmembrane region" description="Helical" evidence="1">
    <location>
        <begin position="12"/>
        <end position="34"/>
    </location>
</feature>
<dbReference type="AlphaFoldDB" id="A0AA39V1E9"/>
<evidence type="ECO:0000256" key="1">
    <source>
        <dbReference type="SAM" id="Phobius"/>
    </source>
</evidence>
<keyword evidence="1" id="KW-0812">Transmembrane</keyword>
<keyword evidence="3" id="KW-1185">Reference proteome</keyword>
<keyword evidence="1" id="KW-1133">Transmembrane helix</keyword>
<evidence type="ECO:0000313" key="3">
    <source>
        <dbReference type="Proteomes" id="UP001166286"/>
    </source>
</evidence>
<sequence>MAGGTELAGVIGTWFAVSLALIALFGIVTPILLIRRARSEGHIALSKIEDGSNEIVHSGIKIPFLPVIARTIHAPDLQAPPKLAGQVLGRNDNTINRNASGTSWVMFLGF</sequence>
<accession>A0AA39V1E9</accession>
<evidence type="ECO:0000313" key="2">
    <source>
        <dbReference type="EMBL" id="KAK0507179.1"/>
    </source>
</evidence>
<organism evidence="2 3">
    <name type="scientific">Cladonia borealis</name>
    <dbReference type="NCBI Taxonomy" id="184061"/>
    <lineage>
        <taxon>Eukaryota</taxon>
        <taxon>Fungi</taxon>
        <taxon>Dikarya</taxon>
        <taxon>Ascomycota</taxon>
        <taxon>Pezizomycotina</taxon>
        <taxon>Lecanoromycetes</taxon>
        <taxon>OSLEUM clade</taxon>
        <taxon>Lecanoromycetidae</taxon>
        <taxon>Lecanorales</taxon>
        <taxon>Lecanorineae</taxon>
        <taxon>Cladoniaceae</taxon>
        <taxon>Cladonia</taxon>
    </lineage>
</organism>
<name>A0AA39V1E9_9LECA</name>